<comment type="caution">
    <text evidence="1">The sequence shown here is derived from an EMBL/GenBank/DDBJ whole genome shotgun (WGS) entry which is preliminary data.</text>
</comment>
<proteinExistence type="predicted"/>
<dbReference type="PANTHER" id="PTHR11229">
    <property type="entry name" value="50S RIBOSOMAL PROTEIN L3"/>
    <property type="match status" value="1"/>
</dbReference>
<dbReference type="AlphaFoldDB" id="A0A699YSR5"/>
<keyword evidence="2" id="KW-1185">Reference proteome</keyword>
<dbReference type="InterPro" id="IPR009000">
    <property type="entry name" value="Transl_B-barrel_sf"/>
</dbReference>
<dbReference type="EMBL" id="BLLF01000587">
    <property type="protein sequence ID" value="GFH13203.1"/>
    <property type="molecule type" value="Genomic_DNA"/>
</dbReference>
<accession>A0A699YSR5</accession>
<dbReference type="PANTHER" id="PTHR11229:SF8">
    <property type="entry name" value="LARGE RIBOSOMAL SUBUNIT PROTEIN UL3M"/>
    <property type="match status" value="1"/>
</dbReference>
<organism evidence="1 2">
    <name type="scientific">Haematococcus lacustris</name>
    <name type="common">Green alga</name>
    <name type="synonym">Haematococcus pluvialis</name>
    <dbReference type="NCBI Taxonomy" id="44745"/>
    <lineage>
        <taxon>Eukaryota</taxon>
        <taxon>Viridiplantae</taxon>
        <taxon>Chlorophyta</taxon>
        <taxon>core chlorophytes</taxon>
        <taxon>Chlorophyceae</taxon>
        <taxon>CS clade</taxon>
        <taxon>Chlamydomonadales</taxon>
        <taxon>Haematococcaceae</taxon>
        <taxon>Haematococcus</taxon>
    </lineage>
</organism>
<dbReference type="GO" id="GO:0006412">
    <property type="term" value="P:translation"/>
    <property type="evidence" value="ECO:0007669"/>
    <property type="project" value="InterPro"/>
</dbReference>
<dbReference type="Proteomes" id="UP000485058">
    <property type="component" value="Unassembled WGS sequence"/>
</dbReference>
<dbReference type="GO" id="GO:0005762">
    <property type="term" value="C:mitochondrial large ribosomal subunit"/>
    <property type="evidence" value="ECO:0007669"/>
    <property type="project" value="TreeGrafter"/>
</dbReference>
<dbReference type="Gene3D" id="2.40.30.10">
    <property type="entry name" value="Translation factors"/>
    <property type="match status" value="1"/>
</dbReference>
<gene>
    <name evidence="1" type="ORF">HaLaN_09038</name>
</gene>
<evidence type="ECO:0000313" key="1">
    <source>
        <dbReference type="EMBL" id="GFH13203.1"/>
    </source>
</evidence>
<protein>
    <submittedName>
        <fullName evidence="1">Uncharacterized protein</fullName>
    </submittedName>
</protein>
<feature type="non-terminal residue" evidence="1">
    <location>
        <position position="1"/>
    </location>
</feature>
<name>A0A699YSR5_HAELA</name>
<dbReference type="GO" id="GO:0003735">
    <property type="term" value="F:structural constituent of ribosome"/>
    <property type="evidence" value="ECO:0007669"/>
    <property type="project" value="InterPro"/>
</dbReference>
<dbReference type="InterPro" id="IPR019927">
    <property type="entry name" value="Ribosomal_uL3_bac/org-type"/>
</dbReference>
<reference evidence="1 2" key="1">
    <citation type="submission" date="2020-02" db="EMBL/GenBank/DDBJ databases">
        <title>Draft genome sequence of Haematococcus lacustris strain NIES-144.</title>
        <authorList>
            <person name="Morimoto D."/>
            <person name="Nakagawa S."/>
            <person name="Yoshida T."/>
            <person name="Sawayama S."/>
        </authorList>
    </citation>
    <scope>NUCLEOTIDE SEQUENCE [LARGE SCALE GENOMIC DNA]</scope>
    <source>
        <strain evidence="1 2">NIES-144</strain>
    </source>
</reference>
<sequence>MPGNMGDERRTVHDCLVYKVDAARNLVYIQGQVPGPAGRMVLLRDAFNTPHARRMAWDLPFPTYLGPGAAVLADTGRGGVPRLPGLDPVLRGPLSSQDTAALALAVPAVTVAQRQKDPYRQYVQEVDYFGVKWKKTD</sequence>
<evidence type="ECO:0000313" key="2">
    <source>
        <dbReference type="Proteomes" id="UP000485058"/>
    </source>
</evidence>
<dbReference type="SUPFAM" id="SSF50447">
    <property type="entry name" value="Translation proteins"/>
    <property type="match status" value="1"/>
</dbReference>